<keyword evidence="5 8" id="KW-0378">Hydrolase</keyword>
<comment type="function">
    <text evidence="9">Enables the bacterium to metabolize sucrose as a sole carbon source.</text>
</comment>
<organism evidence="12 13">
    <name type="scientific">Candidatus Blautia stercorigallinarum</name>
    <dbReference type="NCBI Taxonomy" id="2838501"/>
    <lineage>
        <taxon>Bacteria</taxon>
        <taxon>Bacillati</taxon>
        <taxon>Bacillota</taxon>
        <taxon>Clostridia</taxon>
        <taxon>Lachnospirales</taxon>
        <taxon>Lachnospiraceae</taxon>
        <taxon>Blautia</taxon>
    </lineage>
</organism>
<dbReference type="EMBL" id="DXIQ01000098">
    <property type="protein sequence ID" value="HIV40104.1"/>
    <property type="molecule type" value="Genomic_DNA"/>
</dbReference>
<dbReference type="GO" id="GO:0004564">
    <property type="term" value="F:beta-fructofuranosidase activity"/>
    <property type="evidence" value="ECO:0007669"/>
    <property type="project" value="UniProtKB-EC"/>
</dbReference>
<evidence type="ECO:0000313" key="12">
    <source>
        <dbReference type="EMBL" id="HIV40104.1"/>
    </source>
</evidence>
<evidence type="ECO:0000256" key="1">
    <source>
        <dbReference type="ARBA" id="ARBA00004914"/>
    </source>
</evidence>
<proteinExistence type="inferred from homology"/>
<dbReference type="EC" id="3.2.1.26" evidence="3 8"/>
<comment type="catalytic activity">
    <reaction evidence="8">
        <text>Hydrolysis of terminal non-reducing beta-D-fructofuranoside residues in beta-D-fructofuranosides.</text>
        <dbReference type="EC" id="3.2.1.26"/>
    </reaction>
</comment>
<comment type="similarity">
    <text evidence="2 8">Belongs to the glycosyl hydrolase 32 family.</text>
</comment>
<dbReference type="GO" id="GO:0005975">
    <property type="term" value="P:carbohydrate metabolic process"/>
    <property type="evidence" value="ECO:0007669"/>
    <property type="project" value="InterPro"/>
</dbReference>
<evidence type="ECO:0000256" key="6">
    <source>
        <dbReference type="ARBA" id="ARBA00023295"/>
    </source>
</evidence>
<dbReference type="InterPro" id="IPR013189">
    <property type="entry name" value="Glyco_hydro_32_C"/>
</dbReference>
<evidence type="ECO:0000256" key="5">
    <source>
        <dbReference type="ARBA" id="ARBA00022801"/>
    </source>
</evidence>
<evidence type="ECO:0000256" key="8">
    <source>
        <dbReference type="RuleBase" id="RU362110"/>
    </source>
</evidence>
<dbReference type="Pfam" id="PF08244">
    <property type="entry name" value="Glyco_hydro_32C"/>
    <property type="match status" value="1"/>
</dbReference>
<comment type="caution">
    <text evidence="12">The sequence shown here is derived from an EMBL/GenBank/DDBJ whole genome shotgun (WGS) entry which is preliminary data.</text>
</comment>
<evidence type="ECO:0000256" key="9">
    <source>
        <dbReference type="RuleBase" id="RU365015"/>
    </source>
</evidence>
<evidence type="ECO:0000259" key="11">
    <source>
        <dbReference type="Pfam" id="PF08244"/>
    </source>
</evidence>
<evidence type="ECO:0000313" key="13">
    <source>
        <dbReference type="Proteomes" id="UP000886814"/>
    </source>
</evidence>
<reference evidence="12" key="1">
    <citation type="journal article" date="2021" name="PeerJ">
        <title>Extensive microbial diversity within the chicken gut microbiome revealed by metagenomics and culture.</title>
        <authorList>
            <person name="Gilroy R."/>
            <person name="Ravi A."/>
            <person name="Getino M."/>
            <person name="Pursley I."/>
            <person name="Horton D.L."/>
            <person name="Alikhan N.F."/>
            <person name="Baker D."/>
            <person name="Gharbi K."/>
            <person name="Hall N."/>
            <person name="Watson M."/>
            <person name="Adriaenssens E.M."/>
            <person name="Foster-Nyarko E."/>
            <person name="Jarju S."/>
            <person name="Secka A."/>
            <person name="Antonio M."/>
            <person name="Oren A."/>
            <person name="Chaudhuri R.R."/>
            <person name="La Ragione R."/>
            <person name="Hildebrand F."/>
            <person name="Pallen M.J."/>
        </authorList>
    </citation>
    <scope>NUCLEOTIDE SEQUENCE</scope>
    <source>
        <strain evidence="12">CHK195-9823</strain>
    </source>
</reference>
<dbReference type="InterPro" id="IPR013148">
    <property type="entry name" value="Glyco_hydro_32_N"/>
</dbReference>
<dbReference type="Proteomes" id="UP000886814">
    <property type="component" value="Unassembled WGS sequence"/>
</dbReference>
<dbReference type="SMART" id="SM00640">
    <property type="entry name" value="Glyco_32"/>
    <property type="match status" value="1"/>
</dbReference>
<evidence type="ECO:0000256" key="3">
    <source>
        <dbReference type="ARBA" id="ARBA00012758"/>
    </source>
</evidence>
<dbReference type="InterPro" id="IPR023296">
    <property type="entry name" value="Glyco_hydro_beta-prop_sf"/>
</dbReference>
<evidence type="ECO:0000259" key="10">
    <source>
        <dbReference type="Pfam" id="PF00251"/>
    </source>
</evidence>
<dbReference type="SUPFAM" id="SSF49899">
    <property type="entry name" value="Concanavalin A-like lectins/glucanases"/>
    <property type="match status" value="1"/>
</dbReference>
<dbReference type="Pfam" id="PF00251">
    <property type="entry name" value="Glyco_hydro_32N"/>
    <property type="match status" value="1"/>
</dbReference>
<keyword evidence="6 8" id="KW-0326">Glycosidase</keyword>
<evidence type="ECO:0000256" key="4">
    <source>
        <dbReference type="ARBA" id="ARBA00019623"/>
    </source>
</evidence>
<feature type="domain" description="Glycosyl hydrolase family 32 C-terminal" evidence="11">
    <location>
        <begin position="428"/>
        <end position="465"/>
    </location>
</feature>
<dbReference type="PROSITE" id="PS00609">
    <property type="entry name" value="GLYCOSYL_HYDROL_F32"/>
    <property type="match status" value="1"/>
</dbReference>
<comment type="subcellular location">
    <subcellularLocation>
        <location evidence="9">Cytoplasm</location>
    </subcellularLocation>
</comment>
<dbReference type="InterPro" id="IPR001362">
    <property type="entry name" value="Glyco_hydro_32"/>
</dbReference>
<dbReference type="Gene3D" id="2.115.10.20">
    <property type="entry name" value="Glycosyl hydrolase domain, family 43"/>
    <property type="match status" value="1"/>
</dbReference>
<sequence length="483" mass="55850">MKYGFQKAREAEEKMGRTVANCPFRTRYHIMPPVGWLNDPNGLCQFKGEFQAYFQYSPLSVNGGGGYWGHCVSRDLLHWEYREPVLTADIPQDAGGVYSGSALVEDNKMYIFYTGNVKKPGDYDYIDAGRISTQILVESEDGQHMSSKTILLGMEDYPEDMTQHIRDPKVWKEEGKYYMVLGARARAWDSQGKRRDKGGVLIYVSEDKKNWSLYRELVPEKPFGYMWECPDIFSLSEERILSFCPQGLEAREDRFQNIYQSGYVFFSQMEDLEDNFREWDMGFDFYAPQSFETEDGRRILIGWAGVPDTAQTHRNLSVENGWQHCLTIPSELICHNGKIYRMPVRELEDLDWKKAVPENGRYHWADKTLRAVFSQVRGEKRQICIGTEKNHLTVTVRGDQVELSFLDKEGIPAPCGGGRGKRLGRGENKVEDLLILIDSSIIEIFVNQGELVFTTRIYLEKEEREIWSGKWENASLEIVEEKQ</sequence>
<keyword evidence="9" id="KW-0963">Cytoplasm</keyword>
<dbReference type="InterPro" id="IPR013320">
    <property type="entry name" value="ConA-like_dom_sf"/>
</dbReference>
<dbReference type="Gene3D" id="2.60.120.560">
    <property type="entry name" value="Exo-inulinase, domain 1"/>
    <property type="match status" value="1"/>
</dbReference>
<feature type="domain" description="Glycosyl hydrolase family 32 N-terminal" evidence="10">
    <location>
        <begin position="29"/>
        <end position="343"/>
    </location>
</feature>
<dbReference type="CDD" id="cd18623">
    <property type="entry name" value="GH32_ScrB-like"/>
    <property type="match status" value="1"/>
</dbReference>
<evidence type="ECO:0000256" key="2">
    <source>
        <dbReference type="ARBA" id="ARBA00009902"/>
    </source>
</evidence>
<gene>
    <name evidence="12" type="ORF">H9747_14115</name>
</gene>
<dbReference type="GO" id="GO:0005737">
    <property type="term" value="C:cytoplasm"/>
    <property type="evidence" value="ECO:0007669"/>
    <property type="project" value="UniProtKB-SubCell"/>
</dbReference>
<dbReference type="SUPFAM" id="SSF75005">
    <property type="entry name" value="Arabinanase/levansucrase/invertase"/>
    <property type="match status" value="1"/>
</dbReference>
<reference evidence="12" key="2">
    <citation type="submission" date="2021-04" db="EMBL/GenBank/DDBJ databases">
        <authorList>
            <person name="Gilroy R."/>
        </authorList>
    </citation>
    <scope>NUCLEOTIDE SEQUENCE</scope>
    <source>
        <strain evidence="12">CHK195-9823</strain>
    </source>
</reference>
<dbReference type="NCBIfam" id="TIGR01322">
    <property type="entry name" value="scrB_fam"/>
    <property type="match status" value="1"/>
</dbReference>
<dbReference type="PANTHER" id="PTHR43101:SF1">
    <property type="entry name" value="BETA-FRUCTOSIDASE"/>
    <property type="match status" value="1"/>
</dbReference>
<protein>
    <recommendedName>
        <fullName evidence="4 8">Sucrose-6-phosphate hydrolase</fullName>
        <ecNumber evidence="3 8">3.2.1.26</ecNumber>
    </recommendedName>
    <alternativeName>
        <fullName evidence="7 9">Invertase</fullName>
    </alternativeName>
</protein>
<name>A0A9D1PGD7_9FIRM</name>
<dbReference type="AlphaFoldDB" id="A0A9D1PGD7"/>
<dbReference type="InterPro" id="IPR051214">
    <property type="entry name" value="GH32_Enzymes"/>
</dbReference>
<dbReference type="InterPro" id="IPR018053">
    <property type="entry name" value="Glyco_hydro_32_AS"/>
</dbReference>
<evidence type="ECO:0000256" key="7">
    <source>
        <dbReference type="ARBA" id="ARBA00033367"/>
    </source>
</evidence>
<keyword evidence="9" id="KW-0119">Carbohydrate metabolism</keyword>
<accession>A0A9D1PGD7</accession>
<dbReference type="InterPro" id="IPR006232">
    <property type="entry name" value="Suc6P_hydrolase"/>
</dbReference>
<comment type="pathway">
    <text evidence="1 9">Glycan biosynthesis; sucrose metabolism.</text>
</comment>
<dbReference type="PANTHER" id="PTHR43101">
    <property type="entry name" value="BETA-FRUCTOSIDASE"/>
    <property type="match status" value="1"/>
</dbReference>